<accession>A0A6I6HBQ0</accession>
<organism evidence="1 2">
    <name type="scientific">Pseudomonas alkylphenolica</name>
    <dbReference type="NCBI Taxonomy" id="237609"/>
    <lineage>
        <taxon>Bacteria</taxon>
        <taxon>Pseudomonadati</taxon>
        <taxon>Pseudomonadota</taxon>
        <taxon>Gammaproteobacteria</taxon>
        <taxon>Pseudomonadales</taxon>
        <taxon>Pseudomonadaceae</taxon>
        <taxon>Pseudomonas</taxon>
    </lineage>
</organism>
<dbReference type="Proteomes" id="UP000426235">
    <property type="component" value="Chromosome"/>
</dbReference>
<dbReference type="AlphaFoldDB" id="A0A6I6HBQ0"/>
<keyword evidence="2" id="KW-1185">Reference proteome</keyword>
<reference evidence="1" key="1">
    <citation type="submission" date="2019-12" db="EMBL/GenBank/DDBJ databases">
        <title>Hybrid Genome Assemblies of two High G+C Isolates from Undergraduate Microbiology Courses.</title>
        <authorList>
            <person name="Ne Ville C.J."/>
            <person name="Enright D."/>
            <person name="Hernandez I."/>
            <person name="Dodsworth J."/>
            <person name="Orwin P.M."/>
        </authorList>
    </citation>
    <scope>NUCLEOTIDE SEQUENCE [LARGE SCALE GENOMIC DNA]</scope>
    <source>
        <strain evidence="1">Neo</strain>
    </source>
</reference>
<dbReference type="RefSeq" id="WP_157192127.1">
    <property type="nucleotide sequence ID" value="NZ_CP046621.1"/>
</dbReference>
<proteinExistence type="predicted"/>
<dbReference type="EMBL" id="CP046621">
    <property type="protein sequence ID" value="QGW77105.1"/>
    <property type="molecule type" value="Genomic_DNA"/>
</dbReference>
<evidence type="ECO:0000313" key="1">
    <source>
        <dbReference type="EMBL" id="QGW77105.1"/>
    </source>
</evidence>
<protein>
    <submittedName>
        <fullName evidence="1">Uncharacterized protein</fullName>
    </submittedName>
</protein>
<evidence type="ECO:0000313" key="2">
    <source>
        <dbReference type="Proteomes" id="UP000426235"/>
    </source>
</evidence>
<gene>
    <name evidence="1" type="ORF">GPJ81_10585</name>
</gene>
<name>A0A6I6HBQ0_9PSED</name>
<sequence length="266" mass="30515">MCAATAMAIYGIEKVTPERAYEMGLLFFRNIGLVVTASGYYKYRKDRSEEDIDFVEVPLADLKDEIQAKNATSFRLYCENNSGELWDASFGFSTTDFGGFYHFDAQCVLPYFEKEKFIAFIEVLCESRELEYAIFYQVDDVSEGFYYAEGENLVSVYGYENPNSFSRETGGRFKGAERYRNKMLRMVYLVNVVNEGHLGLDVEGVILRDWILSDERHGTLNANASGMWIWEVEEKDLAYVNKILGESGVLISWKPSRPSKVSRFLP</sequence>